<reference evidence="2" key="1">
    <citation type="submission" date="2015-05" db="EMBL/GenBank/DDBJ databases">
        <authorList>
            <person name="Urmite Genomes"/>
        </authorList>
    </citation>
    <scope>NUCLEOTIDE SEQUENCE [LARGE SCALE GENOMIC DNA]</scope>
    <source>
        <strain evidence="2">LF1</strain>
    </source>
</reference>
<name>A0A0U1NZF8_9BACI</name>
<accession>A0A0U1NZF8</accession>
<proteinExistence type="predicted"/>
<gene>
    <name evidence="1" type="ORF">BN000_03378</name>
</gene>
<keyword evidence="2" id="KW-1185">Reference proteome</keyword>
<dbReference type="RefSeq" id="WP_090635881.1">
    <property type="nucleotide sequence ID" value="NZ_CVRB01000003.1"/>
</dbReference>
<evidence type="ECO:0000313" key="1">
    <source>
        <dbReference type="EMBL" id="CRK83410.1"/>
    </source>
</evidence>
<evidence type="ECO:0000313" key="2">
    <source>
        <dbReference type="Proteomes" id="UP000199087"/>
    </source>
</evidence>
<dbReference type="EMBL" id="CVRB01000003">
    <property type="protein sequence ID" value="CRK83410.1"/>
    <property type="molecule type" value="Genomic_DNA"/>
</dbReference>
<dbReference type="Proteomes" id="UP000199087">
    <property type="component" value="Unassembled WGS sequence"/>
</dbReference>
<organism evidence="1 2">
    <name type="scientific">Neobacillus massiliamazoniensis</name>
    <dbReference type="NCBI Taxonomy" id="1499688"/>
    <lineage>
        <taxon>Bacteria</taxon>
        <taxon>Bacillati</taxon>
        <taxon>Bacillota</taxon>
        <taxon>Bacilli</taxon>
        <taxon>Bacillales</taxon>
        <taxon>Bacillaceae</taxon>
        <taxon>Neobacillus</taxon>
    </lineage>
</organism>
<dbReference type="AlphaFoldDB" id="A0A0U1NZF8"/>
<dbReference type="OrthoDB" id="1912519at2"/>
<sequence length="183" mass="20843">MENVAFESQLFNLRKLCIMLLITSFVLLLLGGCIGDRSSKISKTPTTNIKNESINEIKLLDSIQSDDFVKQFGTKLETIPNSIYNYYKLNNNLVIATNKKKEIVRISTPSNDSTFKTSKGISTMSTRDEIIRGYGKKYFERSDELGYKVIGYIDKSNKQTIEFFFTEQAGVLDHINLDLLEVN</sequence>
<protein>
    <submittedName>
        <fullName evidence="1">Uncharacterized protein</fullName>
    </submittedName>
</protein>